<evidence type="ECO:0000313" key="2">
    <source>
        <dbReference type="Proteomes" id="UP000299102"/>
    </source>
</evidence>
<dbReference type="EMBL" id="BGZK01001003">
    <property type="protein sequence ID" value="GBP68189.1"/>
    <property type="molecule type" value="Genomic_DNA"/>
</dbReference>
<proteinExistence type="predicted"/>
<evidence type="ECO:0000313" key="1">
    <source>
        <dbReference type="EMBL" id="GBP68189.1"/>
    </source>
</evidence>
<organism evidence="1 2">
    <name type="scientific">Eumeta variegata</name>
    <name type="common">Bagworm moth</name>
    <name type="synonym">Eumeta japonica</name>
    <dbReference type="NCBI Taxonomy" id="151549"/>
    <lineage>
        <taxon>Eukaryota</taxon>
        <taxon>Metazoa</taxon>
        <taxon>Ecdysozoa</taxon>
        <taxon>Arthropoda</taxon>
        <taxon>Hexapoda</taxon>
        <taxon>Insecta</taxon>
        <taxon>Pterygota</taxon>
        <taxon>Neoptera</taxon>
        <taxon>Endopterygota</taxon>
        <taxon>Lepidoptera</taxon>
        <taxon>Glossata</taxon>
        <taxon>Ditrysia</taxon>
        <taxon>Tineoidea</taxon>
        <taxon>Psychidae</taxon>
        <taxon>Oiketicinae</taxon>
        <taxon>Eumeta</taxon>
    </lineage>
</organism>
<comment type="caution">
    <text evidence="1">The sequence shown here is derived from an EMBL/GenBank/DDBJ whole genome shotgun (WGS) entry which is preliminary data.</text>
</comment>
<accession>A0A4C1Y0W6</accession>
<name>A0A4C1Y0W6_EUMVA</name>
<gene>
    <name evidence="1" type="ORF">EVAR_23340_1</name>
</gene>
<dbReference type="AlphaFoldDB" id="A0A4C1Y0W6"/>
<dbReference type="OrthoDB" id="7382669at2759"/>
<sequence>MPVNLYGMVMGYLRDREVVVRYAGGVQEDDFEGLYTGLDSRSNLLESRPGLPINSGTSAYTCRRSRTTWSLCFSGQSASVLEAEANRALAHVSGWGDRNKLRFAPSKTNAMVLTKTKVRRPDHMHGPHDNALVDEIRLLGLTIDKEADVRAPCVQGV</sequence>
<keyword evidence="2" id="KW-1185">Reference proteome</keyword>
<protein>
    <submittedName>
        <fullName evidence="1">Uncharacterized protein</fullName>
    </submittedName>
</protein>
<reference evidence="1 2" key="1">
    <citation type="journal article" date="2019" name="Commun. Biol.">
        <title>The bagworm genome reveals a unique fibroin gene that provides high tensile strength.</title>
        <authorList>
            <person name="Kono N."/>
            <person name="Nakamura H."/>
            <person name="Ohtoshi R."/>
            <person name="Tomita M."/>
            <person name="Numata K."/>
            <person name="Arakawa K."/>
        </authorList>
    </citation>
    <scope>NUCLEOTIDE SEQUENCE [LARGE SCALE GENOMIC DNA]</scope>
</reference>
<dbReference type="Proteomes" id="UP000299102">
    <property type="component" value="Unassembled WGS sequence"/>
</dbReference>